<dbReference type="PANTHER" id="PTHR10622">
    <property type="entry name" value="HET DOMAIN-CONTAINING PROTEIN"/>
    <property type="match status" value="1"/>
</dbReference>
<protein>
    <recommendedName>
        <fullName evidence="1">Heterokaryon incompatibility domain-containing protein</fullName>
    </recommendedName>
</protein>
<name>A0A9P6CML2_9AGAR</name>
<dbReference type="AlphaFoldDB" id="A0A9P6CML2"/>
<feature type="domain" description="Heterokaryon incompatibility" evidence="1">
    <location>
        <begin position="205"/>
        <end position="294"/>
    </location>
</feature>
<dbReference type="EMBL" id="MU155537">
    <property type="protein sequence ID" value="KAF9472416.1"/>
    <property type="molecule type" value="Genomic_DNA"/>
</dbReference>
<comment type="caution">
    <text evidence="2">The sequence shown here is derived from an EMBL/GenBank/DDBJ whole genome shotgun (WGS) entry which is preliminary data.</text>
</comment>
<sequence>MNENGIPTEKTPALVLLNALQNFVISVTQMADPLRRSYNEGSTLELEAEPLIASLQEFVSTIVRSCQPVAPRLNEENNTLAVPLNDDHDNDKELSTILPSVSFGVMVQNMQHYCHISTPLDKKFLVFRDNVSRLLKERVFNAMPIRLLYFVQHGSGLEITLLERESVYTHLESILQQAIIREGYVVNSELDDQAIERLVSTYTRYAILSHTWLRSAPGEVTYGDWNKGRLNVNGPGYQKLVSFCKTVFKDYGLTFGWMDTICINKESSSELDESIRSMYNWYARSSLCIAYLAETGILVNMHNDPWFTRGWTLQELLAPTFIKFYNCDWEKFIEGMDNDKMEPKIVIKVERATNITEDELLNIHEATISRRMQLAAARQVTREEDTAYSLMGIFHVSITTAYGEGGKRAFFRLLQEILITSFDALDLLNWAGPSLEYDSRVHPSGRLPSSPRSFLQRSTNSYLSMGMPIEPLVLTHLGLRIPVLLMPALSTSASSCRSYQPIGDFSATVDIEPIESHHFPSVYDLLDKQISNTDGPHPAIADLYQISLAVINFSPAVGDVEPGSLFIPETCMGIPILCKEKIEKVGAGWDFPIYNIETHKPVVFHLKTNGDEHSRVVHRDKLKEHGIQLLVNLYM</sequence>
<evidence type="ECO:0000259" key="1">
    <source>
        <dbReference type="Pfam" id="PF06985"/>
    </source>
</evidence>
<organism evidence="2 3">
    <name type="scientific">Pholiota conissans</name>
    <dbReference type="NCBI Taxonomy" id="109636"/>
    <lineage>
        <taxon>Eukaryota</taxon>
        <taxon>Fungi</taxon>
        <taxon>Dikarya</taxon>
        <taxon>Basidiomycota</taxon>
        <taxon>Agaricomycotina</taxon>
        <taxon>Agaricomycetes</taxon>
        <taxon>Agaricomycetidae</taxon>
        <taxon>Agaricales</taxon>
        <taxon>Agaricineae</taxon>
        <taxon>Strophariaceae</taxon>
        <taxon>Pholiota</taxon>
    </lineage>
</organism>
<dbReference type="Proteomes" id="UP000807469">
    <property type="component" value="Unassembled WGS sequence"/>
</dbReference>
<evidence type="ECO:0000313" key="3">
    <source>
        <dbReference type="Proteomes" id="UP000807469"/>
    </source>
</evidence>
<gene>
    <name evidence="2" type="ORF">BDN70DRAFT_998181</name>
</gene>
<keyword evidence="3" id="KW-1185">Reference proteome</keyword>
<evidence type="ECO:0000313" key="2">
    <source>
        <dbReference type="EMBL" id="KAF9472416.1"/>
    </source>
</evidence>
<dbReference type="Pfam" id="PF06985">
    <property type="entry name" value="HET"/>
    <property type="match status" value="1"/>
</dbReference>
<reference evidence="2" key="1">
    <citation type="submission" date="2020-11" db="EMBL/GenBank/DDBJ databases">
        <authorList>
            <consortium name="DOE Joint Genome Institute"/>
            <person name="Ahrendt S."/>
            <person name="Riley R."/>
            <person name="Andreopoulos W."/>
            <person name="Labutti K."/>
            <person name="Pangilinan J."/>
            <person name="Ruiz-Duenas F.J."/>
            <person name="Barrasa J.M."/>
            <person name="Sanchez-Garcia M."/>
            <person name="Camarero S."/>
            <person name="Miyauchi S."/>
            <person name="Serrano A."/>
            <person name="Linde D."/>
            <person name="Babiker R."/>
            <person name="Drula E."/>
            <person name="Ayuso-Fernandez I."/>
            <person name="Pacheco R."/>
            <person name="Padilla G."/>
            <person name="Ferreira P."/>
            <person name="Barriuso J."/>
            <person name="Kellner H."/>
            <person name="Castanera R."/>
            <person name="Alfaro M."/>
            <person name="Ramirez L."/>
            <person name="Pisabarro A.G."/>
            <person name="Kuo A."/>
            <person name="Tritt A."/>
            <person name="Lipzen A."/>
            <person name="He G."/>
            <person name="Yan M."/>
            <person name="Ng V."/>
            <person name="Cullen D."/>
            <person name="Martin F."/>
            <person name="Rosso M.-N."/>
            <person name="Henrissat B."/>
            <person name="Hibbett D."/>
            <person name="Martinez A.T."/>
            <person name="Grigoriev I.V."/>
        </authorList>
    </citation>
    <scope>NUCLEOTIDE SEQUENCE</scope>
    <source>
        <strain evidence="2">CIRM-BRFM 674</strain>
    </source>
</reference>
<proteinExistence type="predicted"/>
<dbReference type="PANTHER" id="PTHR10622:SF10">
    <property type="entry name" value="HET DOMAIN-CONTAINING PROTEIN"/>
    <property type="match status" value="1"/>
</dbReference>
<dbReference type="InterPro" id="IPR010730">
    <property type="entry name" value="HET"/>
</dbReference>
<accession>A0A9P6CML2</accession>